<dbReference type="InterPro" id="IPR019981">
    <property type="entry name" value="Ribosomal_uS11_bac-type"/>
</dbReference>
<comment type="caution">
    <text evidence="8">The sequence shown here is derived from an EMBL/GenBank/DDBJ whole genome shotgun (WGS) entry which is preliminary data.</text>
</comment>
<comment type="function">
    <text evidence="6">Located on the platform of the 30S subunit, it bridges several disparate RNA helices of the 16S rRNA. Forms part of the Shine-Dalgarno cleft in the 70S ribosome.</text>
</comment>
<dbReference type="GO" id="GO:1990904">
    <property type="term" value="C:ribonucleoprotein complex"/>
    <property type="evidence" value="ECO:0007669"/>
    <property type="project" value="UniProtKB-KW"/>
</dbReference>
<evidence type="ECO:0000256" key="4">
    <source>
        <dbReference type="ARBA" id="ARBA00022980"/>
    </source>
</evidence>
<dbReference type="PANTHER" id="PTHR11759">
    <property type="entry name" value="40S RIBOSOMAL PROTEIN S14/30S RIBOSOMAL PROTEIN S11"/>
    <property type="match status" value="1"/>
</dbReference>
<dbReference type="GO" id="GO:0005840">
    <property type="term" value="C:ribosome"/>
    <property type="evidence" value="ECO:0007669"/>
    <property type="project" value="UniProtKB-KW"/>
</dbReference>
<accession>A0A1F4XKM9</accession>
<comment type="subunit">
    <text evidence="6">Part of the 30S ribosomal subunit. Interacts with proteins S7 and S18. Binds to IF-3.</text>
</comment>
<reference evidence="8 9" key="1">
    <citation type="journal article" date="2016" name="Nat. Commun.">
        <title>Thousands of microbial genomes shed light on interconnected biogeochemical processes in an aquifer system.</title>
        <authorList>
            <person name="Anantharaman K."/>
            <person name="Brown C.T."/>
            <person name="Hug L.A."/>
            <person name="Sharon I."/>
            <person name="Castelle C.J."/>
            <person name="Probst A.J."/>
            <person name="Thomas B.C."/>
            <person name="Singh A."/>
            <person name="Wilkins M.J."/>
            <person name="Karaoz U."/>
            <person name="Brodie E.L."/>
            <person name="Williams K.H."/>
            <person name="Hubbard S.S."/>
            <person name="Banfield J.F."/>
        </authorList>
    </citation>
    <scope>NUCLEOTIDE SEQUENCE [LARGE SCALE GENOMIC DNA]</scope>
</reference>
<name>A0A1F4XKM9_9BACT</name>
<keyword evidence="4 6" id="KW-0689">Ribosomal protein</keyword>
<dbReference type="GO" id="GO:0006412">
    <property type="term" value="P:translation"/>
    <property type="evidence" value="ECO:0007669"/>
    <property type="project" value="UniProtKB-UniRule"/>
</dbReference>
<dbReference type="EMBL" id="MEWS01000021">
    <property type="protein sequence ID" value="OGC82199.1"/>
    <property type="molecule type" value="Genomic_DNA"/>
</dbReference>
<dbReference type="HAMAP" id="MF_01310">
    <property type="entry name" value="Ribosomal_uS11"/>
    <property type="match status" value="1"/>
</dbReference>
<evidence type="ECO:0000256" key="5">
    <source>
        <dbReference type="ARBA" id="ARBA00023274"/>
    </source>
</evidence>
<sequence length="127" mass="13571">MAPKLGKKKIKRAVPDGRAYIDASYNNTKITLTDDKGDVIVWSSAGSCNFKGPKKSTPYAASVAASKAVELSKAYGLQKVNVFVKGVGGGREQAIRSLQAGGLQVESIEDQTPIPHGGCRQRKPRRV</sequence>
<dbReference type="InterPro" id="IPR001971">
    <property type="entry name" value="Ribosomal_uS11"/>
</dbReference>
<evidence type="ECO:0000313" key="8">
    <source>
        <dbReference type="EMBL" id="OGC82199.1"/>
    </source>
</evidence>
<dbReference type="Proteomes" id="UP000177521">
    <property type="component" value="Unassembled WGS sequence"/>
</dbReference>
<protein>
    <recommendedName>
        <fullName evidence="6">Small ribosomal subunit protein uS11</fullName>
    </recommendedName>
</protein>
<dbReference type="Pfam" id="PF00411">
    <property type="entry name" value="Ribosomal_S11"/>
    <property type="match status" value="1"/>
</dbReference>
<dbReference type="GO" id="GO:0003735">
    <property type="term" value="F:structural constituent of ribosome"/>
    <property type="evidence" value="ECO:0007669"/>
    <property type="project" value="InterPro"/>
</dbReference>
<dbReference type="PIRSF" id="PIRSF002131">
    <property type="entry name" value="Ribosomal_S11"/>
    <property type="match status" value="1"/>
</dbReference>
<dbReference type="InterPro" id="IPR036967">
    <property type="entry name" value="Ribosomal_uS11_sf"/>
</dbReference>
<dbReference type="GO" id="GO:0019843">
    <property type="term" value="F:rRNA binding"/>
    <property type="evidence" value="ECO:0007669"/>
    <property type="project" value="UniProtKB-UniRule"/>
</dbReference>
<evidence type="ECO:0000256" key="2">
    <source>
        <dbReference type="ARBA" id="ARBA00022730"/>
    </source>
</evidence>
<keyword evidence="2 6" id="KW-0699">rRNA-binding</keyword>
<feature type="region of interest" description="Disordered" evidence="7">
    <location>
        <begin position="106"/>
        <end position="127"/>
    </location>
</feature>
<dbReference type="NCBIfam" id="NF003698">
    <property type="entry name" value="PRK05309.1"/>
    <property type="match status" value="1"/>
</dbReference>
<comment type="similarity">
    <text evidence="1 6">Belongs to the universal ribosomal protein uS11 family.</text>
</comment>
<keyword evidence="5 6" id="KW-0687">Ribonucleoprotein</keyword>
<evidence type="ECO:0000256" key="7">
    <source>
        <dbReference type="SAM" id="MobiDB-lite"/>
    </source>
</evidence>
<evidence type="ECO:0000256" key="6">
    <source>
        <dbReference type="HAMAP-Rule" id="MF_01310"/>
    </source>
</evidence>
<keyword evidence="3 6" id="KW-0694">RNA-binding</keyword>
<dbReference type="FunFam" id="3.30.420.80:FF:000010">
    <property type="entry name" value="30S ribosomal protein S11"/>
    <property type="match status" value="1"/>
</dbReference>
<organism evidence="8 9">
    <name type="scientific">Candidatus Abawacabacteria bacterium RIFCSPHIGHO2_01_FULL_46_8</name>
    <dbReference type="NCBI Taxonomy" id="1817815"/>
    <lineage>
        <taxon>Bacteria</taxon>
        <taxon>Candidatus Abawacaibacteriota</taxon>
    </lineage>
</organism>
<gene>
    <name evidence="6" type="primary">rpsK</name>
    <name evidence="8" type="ORF">A2788_00540</name>
</gene>
<dbReference type="AlphaFoldDB" id="A0A1F4XKM9"/>
<dbReference type="NCBIfam" id="TIGR03632">
    <property type="entry name" value="uS11_bact"/>
    <property type="match status" value="1"/>
</dbReference>
<dbReference type="SUPFAM" id="SSF53137">
    <property type="entry name" value="Translational machinery components"/>
    <property type="match status" value="1"/>
</dbReference>
<evidence type="ECO:0000256" key="3">
    <source>
        <dbReference type="ARBA" id="ARBA00022884"/>
    </source>
</evidence>
<evidence type="ECO:0000313" key="9">
    <source>
        <dbReference type="Proteomes" id="UP000177521"/>
    </source>
</evidence>
<evidence type="ECO:0000256" key="1">
    <source>
        <dbReference type="ARBA" id="ARBA00006194"/>
    </source>
</evidence>
<proteinExistence type="inferred from homology"/>
<dbReference type="Gene3D" id="3.30.420.80">
    <property type="entry name" value="Ribosomal protein S11"/>
    <property type="match status" value="1"/>
</dbReference>